<feature type="compositionally biased region" description="Basic and acidic residues" evidence="6">
    <location>
        <begin position="885"/>
        <end position="896"/>
    </location>
</feature>
<evidence type="ECO:0000256" key="1">
    <source>
        <dbReference type="ARBA" id="ARBA00004496"/>
    </source>
</evidence>
<evidence type="ECO:0000313" key="10">
    <source>
        <dbReference type="Proteomes" id="UP000006727"/>
    </source>
</evidence>
<dbReference type="KEGG" id="ppp:112283642"/>
<dbReference type="GO" id="GO:0043023">
    <property type="term" value="F:ribosomal large subunit binding"/>
    <property type="evidence" value="ECO:0000318"/>
    <property type="project" value="GO_Central"/>
</dbReference>
<dbReference type="STRING" id="3218.A0A2K1KHL1"/>
<evidence type="ECO:0000259" key="7">
    <source>
        <dbReference type="PROSITE" id="PS50158"/>
    </source>
</evidence>
<keyword evidence="4" id="KW-0175">Coiled coil</keyword>
<dbReference type="EnsemblPlants" id="Pp3c6_29680V3.2">
    <property type="protein sequence ID" value="Pp3c6_29680V3.2"/>
    <property type="gene ID" value="Pp3c6_29680"/>
</dbReference>
<evidence type="ECO:0000313" key="9">
    <source>
        <dbReference type="EnsemblPlants" id="Pp3c6_29680V3.1"/>
    </source>
</evidence>
<evidence type="ECO:0000313" key="8">
    <source>
        <dbReference type="EMBL" id="PNR53276.1"/>
    </source>
</evidence>
<dbReference type="PANTHER" id="PTHR15239:SF6">
    <property type="entry name" value="RIBOSOME QUALITY CONTROL COMPLEX SUBUNIT NEMF"/>
    <property type="match status" value="1"/>
</dbReference>
<organism evidence="8">
    <name type="scientific">Physcomitrium patens</name>
    <name type="common">Spreading-leaved earth moss</name>
    <name type="synonym">Physcomitrella patens</name>
    <dbReference type="NCBI Taxonomy" id="3218"/>
    <lineage>
        <taxon>Eukaryota</taxon>
        <taxon>Viridiplantae</taxon>
        <taxon>Streptophyta</taxon>
        <taxon>Embryophyta</taxon>
        <taxon>Bryophyta</taxon>
        <taxon>Bryophytina</taxon>
        <taxon>Bryopsida</taxon>
        <taxon>Funariidae</taxon>
        <taxon>Funariales</taxon>
        <taxon>Funariaceae</taxon>
        <taxon>Physcomitrium</taxon>
    </lineage>
</organism>
<feature type="compositionally biased region" description="Basic residues" evidence="6">
    <location>
        <begin position="937"/>
        <end position="948"/>
    </location>
</feature>
<name>A0A2K1KHL1_PHYPA</name>
<dbReference type="Pfam" id="PF05833">
    <property type="entry name" value="NFACT_N"/>
    <property type="match status" value="2"/>
</dbReference>
<evidence type="ECO:0000256" key="2">
    <source>
        <dbReference type="ARBA" id="ARBA00008318"/>
    </source>
</evidence>
<keyword evidence="3" id="KW-0963">Cytoplasm</keyword>
<reference evidence="8 10" key="1">
    <citation type="journal article" date="2008" name="Science">
        <title>The Physcomitrella genome reveals evolutionary insights into the conquest of land by plants.</title>
        <authorList>
            <person name="Rensing S."/>
            <person name="Lang D."/>
            <person name="Zimmer A."/>
            <person name="Terry A."/>
            <person name="Salamov A."/>
            <person name="Shapiro H."/>
            <person name="Nishiyama T."/>
            <person name="Perroud P.-F."/>
            <person name="Lindquist E."/>
            <person name="Kamisugi Y."/>
            <person name="Tanahashi T."/>
            <person name="Sakakibara K."/>
            <person name="Fujita T."/>
            <person name="Oishi K."/>
            <person name="Shin-I T."/>
            <person name="Kuroki Y."/>
            <person name="Toyoda A."/>
            <person name="Suzuki Y."/>
            <person name="Hashimoto A."/>
            <person name="Yamaguchi K."/>
            <person name="Sugano A."/>
            <person name="Kohara Y."/>
            <person name="Fujiyama A."/>
            <person name="Anterola A."/>
            <person name="Aoki S."/>
            <person name="Ashton N."/>
            <person name="Barbazuk W.B."/>
            <person name="Barker E."/>
            <person name="Bennetzen J."/>
            <person name="Bezanilla M."/>
            <person name="Blankenship R."/>
            <person name="Cho S.H."/>
            <person name="Dutcher S."/>
            <person name="Estelle M."/>
            <person name="Fawcett J.A."/>
            <person name="Gundlach H."/>
            <person name="Hanada K."/>
            <person name="Heyl A."/>
            <person name="Hicks K.A."/>
            <person name="Hugh J."/>
            <person name="Lohr M."/>
            <person name="Mayer K."/>
            <person name="Melkozernov A."/>
            <person name="Murata T."/>
            <person name="Nelson D."/>
            <person name="Pils B."/>
            <person name="Prigge M."/>
            <person name="Reiss B."/>
            <person name="Renner T."/>
            <person name="Rombauts S."/>
            <person name="Rushton P."/>
            <person name="Sanderfoot A."/>
            <person name="Schween G."/>
            <person name="Shiu S.-H."/>
            <person name="Stueber K."/>
            <person name="Theodoulou F.L."/>
            <person name="Tu H."/>
            <person name="Van de Peer Y."/>
            <person name="Verrier P.J."/>
            <person name="Waters E."/>
            <person name="Wood A."/>
            <person name="Yang L."/>
            <person name="Cove D."/>
            <person name="Cuming A."/>
            <person name="Hasebe M."/>
            <person name="Lucas S."/>
            <person name="Mishler D.B."/>
            <person name="Reski R."/>
            <person name="Grigoriev I."/>
            <person name="Quatrano R.S."/>
            <person name="Boore J.L."/>
        </authorList>
    </citation>
    <scope>NUCLEOTIDE SEQUENCE [LARGE SCALE GENOMIC DNA]</scope>
    <source>
        <strain evidence="9 10">cv. Gransden 2004</strain>
    </source>
</reference>
<feature type="compositionally biased region" description="Basic and acidic residues" evidence="6">
    <location>
        <begin position="709"/>
        <end position="722"/>
    </location>
</feature>
<feature type="compositionally biased region" description="Basic and acidic residues" evidence="6">
    <location>
        <begin position="905"/>
        <end position="926"/>
    </location>
</feature>
<evidence type="ECO:0000256" key="3">
    <source>
        <dbReference type="ARBA" id="ARBA00022490"/>
    </source>
</evidence>
<feature type="compositionally biased region" description="Basic and acidic residues" evidence="6">
    <location>
        <begin position="866"/>
        <end position="876"/>
    </location>
</feature>
<dbReference type="Pfam" id="PF00098">
    <property type="entry name" value="zf-CCHC"/>
    <property type="match status" value="1"/>
</dbReference>
<dbReference type="Proteomes" id="UP000006727">
    <property type="component" value="Chromosome 6"/>
</dbReference>
<dbReference type="GO" id="GO:1990116">
    <property type="term" value="P:ribosome-associated ubiquitin-dependent protein catabolic process"/>
    <property type="evidence" value="ECO:0000318"/>
    <property type="project" value="GO_Central"/>
</dbReference>
<dbReference type="EnsemblPlants" id="Pp3c6_29680V3.1">
    <property type="protein sequence ID" value="Pp3c6_29680V3.1"/>
    <property type="gene ID" value="Pp3c6_29680"/>
</dbReference>
<dbReference type="InterPro" id="IPR021846">
    <property type="entry name" value="NFACT-C"/>
</dbReference>
<feature type="region of interest" description="Disordered" evidence="6">
    <location>
        <begin position="709"/>
        <end position="729"/>
    </location>
</feature>
<keyword evidence="5" id="KW-0862">Zinc</keyword>
<dbReference type="InterPro" id="IPR036875">
    <property type="entry name" value="Znf_CCHC_sf"/>
</dbReference>
<evidence type="ECO:0000256" key="4">
    <source>
        <dbReference type="ARBA" id="ARBA00023054"/>
    </source>
</evidence>
<evidence type="ECO:0000256" key="6">
    <source>
        <dbReference type="SAM" id="MobiDB-lite"/>
    </source>
</evidence>
<gene>
    <name evidence="9" type="primary">LOC112283642</name>
    <name evidence="8" type="ORF">PHYPA_009652</name>
</gene>
<dbReference type="GO" id="GO:0000049">
    <property type="term" value="F:tRNA binding"/>
    <property type="evidence" value="ECO:0000318"/>
    <property type="project" value="GO_Central"/>
</dbReference>
<accession>A0A2K1KHL1</accession>
<sequence length="1232" mass="136922">MVKLRMNTADVAAEVRCLRRLIGFRCANVYDLTPKTYVIKLSRSSGVTESGESERSLLLLESGVRFHTTEFARDKSTTPSGFTLKLRKHIRTRRLEDVRQLGIDRVIDLQFGMGEGTHHIILELYAQGNILLTDGDYNVLTLLRTHKDEDKGLVMMAKHEYPVNACRLFNRFSLEKLEAAMRDQKTQADADEYIDAKEVVHDSVAQETKKGKGKGKTEKVLKEKKVKTSWGKKEDTGRTLKSVLGGCLGYGPALCEHIVLDSGLQSGMKVSLGPDGVLSISKENLGDLMGAISRFEDWLDSVVNGDRIPEGFVYMQKKNIKKDKVLLDDQLQEEEKVYDEFSPLHLKQFDDRTVMRMETYDAALDEFFSKIEGQRAEQQRKAQEDSAFSKLDKIRADQTQRVEVLKQEVDQTVRMAELIEYNLEDVDNAILAVRSTVASGMDWKDLARMIKEEKKAGNPVAGLIHSLQLEKNQITLLLSNNLDDMDDDEKTQPVSKVDVDIGLSAHANARRWFEQKKKHAVKQDKTKAAHEKAFKAAEKKTLQQLAQAKSVAAISHMRKVHWFEKFNWFVSSENYLIISGRDAQQNELVVKRYMRKGDLYVHADLHGASSTVIQNHNPLYPIPPLTINQAGVFTVCRSQAWDSKIVTSAWWVEAHQVSKTAPTGEYLTVGSFMVRGKKNFLPPNPLVMGFGVLFRLDDSSIAAHLNERRVRGEGEETEDHSSRVVTEQGKLQLPGEGVTRGVEDDDTLTLVTSNNDVYSKTPDAIEELDGVGEEEEQDIEFNEDEVADSKCPDVEVEIGNLDEKVDAGIEGEGSSDDASGLDALLDRALELRAGPKRTDTNSKYGLDTLPAQVSDTEYDLPVAKASQREKPYISKAERRKAKKGGKVEKGSEKDASAETVDGEEEKTSQEENLKTKSAIFKDDKMSESSPLGEKVGRGRKGKLKKIKAKYAEQDEDERELRMSLLASAGRKDLNLAAASLSNKKGANDNIKAALRTKTVSNPTSASGTEGDAIALGSKVCYKCKKVGHLARDCTVTDVEPRAAHEDRATPLTTTFESEKTEEHNLTANVDEEADRTHATDTGKVVDGLSRRARAKAAEKEIAVLLAEENVQELGDDERDKLTELDSLTGCPTATDVLLYAVPVCAPYQALQGYKYRVKLTPGNGKKGKVAKFAVDIFSHMQEITTREKELMKAMTDPELAACMIGNVKVTAPGSTKLKQAQKKGKKASNKKE</sequence>
<dbReference type="Pfam" id="PF11923">
    <property type="entry name" value="NFACT-C"/>
    <property type="match status" value="1"/>
</dbReference>
<dbReference type="RefSeq" id="XP_024378427.1">
    <property type="nucleotide sequence ID" value="XM_024522659.2"/>
</dbReference>
<dbReference type="GO" id="GO:1990112">
    <property type="term" value="C:RQC complex"/>
    <property type="evidence" value="ECO:0000318"/>
    <property type="project" value="GO_Central"/>
</dbReference>
<dbReference type="PANTHER" id="PTHR15239">
    <property type="entry name" value="NUCLEAR EXPORT MEDIATOR FACTOR NEMF"/>
    <property type="match status" value="1"/>
</dbReference>
<dbReference type="InterPro" id="IPR008532">
    <property type="entry name" value="NFACT_RNA-bd"/>
</dbReference>
<dbReference type="SUPFAM" id="SSF57756">
    <property type="entry name" value="Retrovirus zinc finger-like domains"/>
    <property type="match status" value="1"/>
</dbReference>
<dbReference type="InterPro" id="IPR001878">
    <property type="entry name" value="Znf_CCHC"/>
</dbReference>
<keyword evidence="5" id="KW-0863">Zinc-finger</keyword>
<dbReference type="Gramene" id="Pp3c6_29680V3.1">
    <property type="protein sequence ID" value="Pp3c6_29680V3.1"/>
    <property type="gene ID" value="Pp3c6_29680"/>
</dbReference>
<dbReference type="GeneID" id="112283642"/>
<dbReference type="PROSITE" id="PS50158">
    <property type="entry name" value="ZF_CCHC"/>
    <property type="match status" value="1"/>
</dbReference>
<dbReference type="FunFam" id="2.30.310.10:FF:000002">
    <property type="entry name" value="nuclear export mediator factor Nemf"/>
    <property type="match status" value="1"/>
</dbReference>
<dbReference type="OMA" id="MFLEFFA"/>
<evidence type="ECO:0000256" key="5">
    <source>
        <dbReference type="PROSITE-ProRule" id="PRU00047"/>
    </source>
</evidence>
<feature type="region of interest" description="Disordered" evidence="6">
    <location>
        <begin position="1047"/>
        <end position="1082"/>
    </location>
</feature>
<dbReference type="InterPro" id="IPR051608">
    <property type="entry name" value="RQC_Subunit_NEMF"/>
</dbReference>
<dbReference type="GO" id="GO:0008270">
    <property type="term" value="F:zinc ion binding"/>
    <property type="evidence" value="ECO:0007669"/>
    <property type="project" value="UniProtKB-KW"/>
</dbReference>
<keyword evidence="5" id="KW-0479">Metal-binding</keyword>
<protein>
    <recommendedName>
        <fullName evidence="7">CCHC-type domain-containing protein</fullName>
    </recommendedName>
</protein>
<feature type="region of interest" description="Disordered" evidence="6">
    <location>
        <begin position="862"/>
        <end position="958"/>
    </location>
</feature>
<dbReference type="EMBL" id="ABEU02000006">
    <property type="protein sequence ID" value="PNR53276.1"/>
    <property type="molecule type" value="Genomic_DNA"/>
</dbReference>
<reference evidence="9" key="3">
    <citation type="submission" date="2020-12" db="UniProtKB">
        <authorList>
            <consortium name="EnsemblPlants"/>
        </authorList>
    </citation>
    <scope>IDENTIFICATION</scope>
</reference>
<keyword evidence="10" id="KW-1185">Reference proteome</keyword>
<proteinExistence type="inferred from homology"/>
<dbReference type="Gene3D" id="4.10.60.10">
    <property type="entry name" value="Zinc finger, CCHC-type"/>
    <property type="match status" value="1"/>
</dbReference>
<dbReference type="GO" id="GO:0005737">
    <property type="term" value="C:cytoplasm"/>
    <property type="evidence" value="ECO:0007669"/>
    <property type="project" value="UniProtKB-SubCell"/>
</dbReference>
<dbReference type="SMART" id="SM00343">
    <property type="entry name" value="ZnF_C2HC"/>
    <property type="match status" value="1"/>
</dbReference>
<comment type="subcellular location">
    <subcellularLocation>
        <location evidence="1">Cytoplasm</location>
    </subcellularLocation>
</comment>
<dbReference type="PaxDb" id="3218-PP1S117_177V6.1"/>
<dbReference type="OrthoDB" id="207084at2759"/>
<dbReference type="Gramene" id="Pp3c6_29680V3.2">
    <property type="protein sequence ID" value="Pp3c6_29680V3.2"/>
    <property type="gene ID" value="Pp3c6_29680"/>
</dbReference>
<reference evidence="8 10" key="2">
    <citation type="journal article" date="2018" name="Plant J.">
        <title>The Physcomitrella patens chromosome-scale assembly reveals moss genome structure and evolution.</title>
        <authorList>
            <person name="Lang D."/>
            <person name="Ullrich K.K."/>
            <person name="Murat F."/>
            <person name="Fuchs J."/>
            <person name="Jenkins J."/>
            <person name="Haas F.B."/>
            <person name="Piednoel M."/>
            <person name="Gundlach H."/>
            <person name="Van Bel M."/>
            <person name="Meyberg R."/>
            <person name="Vives C."/>
            <person name="Morata J."/>
            <person name="Symeonidi A."/>
            <person name="Hiss M."/>
            <person name="Muchero W."/>
            <person name="Kamisugi Y."/>
            <person name="Saleh O."/>
            <person name="Blanc G."/>
            <person name="Decker E.L."/>
            <person name="van Gessel N."/>
            <person name="Grimwood J."/>
            <person name="Hayes R.D."/>
            <person name="Graham S.W."/>
            <person name="Gunter L.E."/>
            <person name="McDaniel S.F."/>
            <person name="Hoernstein S.N.W."/>
            <person name="Larsson A."/>
            <person name="Li F.W."/>
            <person name="Perroud P.F."/>
            <person name="Phillips J."/>
            <person name="Ranjan P."/>
            <person name="Rokshar D.S."/>
            <person name="Rothfels C.J."/>
            <person name="Schneider L."/>
            <person name="Shu S."/>
            <person name="Stevenson D.W."/>
            <person name="Thummler F."/>
            <person name="Tillich M."/>
            <person name="Villarreal Aguilar J.C."/>
            <person name="Widiez T."/>
            <person name="Wong G.K."/>
            <person name="Wymore A."/>
            <person name="Zhang Y."/>
            <person name="Zimmer A.D."/>
            <person name="Quatrano R.S."/>
            <person name="Mayer K.F.X."/>
            <person name="Goodstein D."/>
            <person name="Casacuberta J.M."/>
            <person name="Vandepoele K."/>
            <person name="Reski R."/>
            <person name="Cuming A.C."/>
            <person name="Tuskan G.A."/>
            <person name="Maumus F."/>
            <person name="Salse J."/>
            <person name="Schmutz J."/>
            <person name="Rensing S.A."/>
        </authorList>
    </citation>
    <scope>NUCLEOTIDE SEQUENCE [LARGE SCALE GENOMIC DNA]</scope>
    <source>
        <strain evidence="9 10">cv. Gransden 2004</strain>
    </source>
</reference>
<dbReference type="Gene3D" id="2.30.310.10">
    <property type="entry name" value="ibrinogen binding protein from staphylococcus aureus domain"/>
    <property type="match status" value="1"/>
</dbReference>
<dbReference type="FunCoup" id="A0A2K1KHL1">
    <property type="interactions" value="4266"/>
</dbReference>
<dbReference type="GO" id="GO:0072344">
    <property type="term" value="P:rescue of stalled ribosome"/>
    <property type="evidence" value="ECO:0000318"/>
    <property type="project" value="GO_Central"/>
</dbReference>
<dbReference type="Pfam" id="PF05670">
    <property type="entry name" value="NFACT-R_1"/>
    <property type="match status" value="1"/>
</dbReference>
<feature type="domain" description="CCHC-type" evidence="7">
    <location>
        <begin position="1020"/>
        <end position="1033"/>
    </location>
</feature>
<dbReference type="AlphaFoldDB" id="A0A2K1KHL1"/>
<comment type="similarity">
    <text evidence="2">Belongs to the NEMF family.</text>
</comment>